<proteinExistence type="predicted"/>
<sequence>MSQKIWVTGDQTIDWVLIPEGRYITRSADDRLHVAMKLYWHAGGAFQLASLSRAALRYAGQRTVRSVRPALSLNQRDITAYGSSYNHSFSVLRDYGGVKRVEQFLGFRSHNTQVDSGPLQFPPPPKNGDGEVILIDDADLGFRKSKSDWAKVIKLAETDACRWVLLKMSHGVKDDQGETLWSAIHRLLDTSEYLSEKLIVVTAASRLRDADAEISKGLSWDQAAEDVLYEIENHNKLTTLRACPRLIVSFGPSGAIFIEHDEGGDLKWRLTYNRELLEREWANKHNQGMMFGYGSVLCSAIACELAISEDRPEFNGAIKRGLIAMQKLYEKGFKIPASGDPDCQFKIPDEIFDIAKEDPLGKQLCDTPATPRVEPAHSRKVEFSPILSAASLSFSDRLRVALQGKDGLPRDIPVGCFGKLVTVDHTEIESLHQIYNLIDTYCVDVPLSEKPLAISVFGAPGSGKGFAIKQLAAPWMSVNGGGKGTIAPLEFNLSQLNTAADLVGALHQVRDIALDGQIPLVLWDEFDSPLEGQPLGWLRYFLAPIQDGKFQQGEITHLIGPCIFIFAGGTSETFEKFRQEVRRLDAQGRGSKGEDFLSRMRGNVDIPGINPPSGTSKPGATVMLRRALVLNAMFGKFKIANDGEKFEVEEGVVQAFMEVSRYEHGVRSIEAIVQMSNLRGRERYTRASLPSLEQLKLHVNGEEFLEKMRSRRHD</sequence>
<dbReference type="RefSeq" id="WP_190103143.1">
    <property type="nucleotide sequence ID" value="NZ_BMUH01000004.1"/>
</dbReference>
<gene>
    <name evidence="1" type="ORF">LDH80_02175</name>
</gene>
<accession>A0ABY6QP92</accession>
<dbReference type="EMBL" id="CP084204">
    <property type="protein sequence ID" value="UZX19616.1"/>
    <property type="molecule type" value="Genomic_DNA"/>
</dbReference>
<protein>
    <recommendedName>
        <fullName evidence="3">ATPase AAA-type core domain-containing protein</fullName>
    </recommendedName>
</protein>
<reference evidence="1" key="1">
    <citation type="submission" date="2021-09" db="EMBL/GenBank/DDBJ databases">
        <title>Complete genome sequence and metabolic characterization of Streptomyces tanashiensis DSM 731 the producer of antibacterial Kalafungin and diverse secondary metabolites.</title>
        <authorList>
            <person name="Abbasi M.N."/>
            <person name="Anwar M.N."/>
            <person name="Alam K."/>
            <person name="Shoaib M."/>
            <person name="Lin Z."/>
            <person name="Hayat M."/>
            <person name="Ali M.I."/>
            <person name="Malik H.M.T."/>
            <person name="Ahmed I."/>
            <person name="Li A."/>
            <person name="Hailong Wang H."/>
            <person name="Zhang Y."/>
        </authorList>
    </citation>
    <scope>NUCLEOTIDE SEQUENCE</scope>
    <source>
        <strain evidence="1">Kala</strain>
    </source>
</reference>
<dbReference type="GeneID" id="95598211"/>
<dbReference type="InterPro" id="IPR027417">
    <property type="entry name" value="P-loop_NTPase"/>
</dbReference>
<dbReference type="Proteomes" id="UP001164506">
    <property type="component" value="Chromosome"/>
</dbReference>
<keyword evidence="2" id="KW-1185">Reference proteome</keyword>
<evidence type="ECO:0000313" key="2">
    <source>
        <dbReference type="Proteomes" id="UP001164506"/>
    </source>
</evidence>
<organism evidence="1 2">
    <name type="scientific">Streptomyces tanashiensis</name>
    <dbReference type="NCBI Taxonomy" id="67367"/>
    <lineage>
        <taxon>Bacteria</taxon>
        <taxon>Bacillati</taxon>
        <taxon>Actinomycetota</taxon>
        <taxon>Actinomycetes</taxon>
        <taxon>Kitasatosporales</taxon>
        <taxon>Streptomycetaceae</taxon>
        <taxon>Streptomyces</taxon>
    </lineage>
</organism>
<dbReference type="SUPFAM" id="SSF52540">
    <property type="entry name" value="P-loop containing nucleoside triphosphate hydrolases"/>
    <property type="match status" value="1"/>
</dbReference>
<evidence type="ECO:0008006" key="3">
    <source>
        <dbReference type="Google" id="ProtNLM"/>
    </source>
</evidence>
<name>A0ABY6QP92_9ACTN</name>
<evidence type="ECO:0000313" key="1">
    <source>
        <dbReference type="EMBL" id="UZX19616.1"/>
    </source>
</evidence>